<gene>
    <name evidence="3" type="ORF">AArcSl_1522</name>
</gene>
<evidence type="ECO:0000313" key="4">
    <source>
        <dbReference type="Proteomes" id="UP000263012"/>
    </source>
</evidence>
<dbReference type="KEGG" id="hdf:AArcSl_1522"/>
<feature type="coiled-coil region" evidence="1">
    <location>
        <begin position="47"/>
        <end position="74"/>
    </location>
</feature>
<keyword evidence="4" id="KW-1185">Reference proteome</keyword>
<evidence type="ECO:0000313" key="3">
    <source>
        <dbReference type="EMBL" id="AUX09151.1"/>
    </source>
</evidence>
<protein>
    <recommendedName>
        <fullName evidence="2">DUF7310 domain-containing protein</fullName>
    </recommendedName>
</protein>
<dbReference type="InterPro" id="IPR055734">
    <property type="entry name" value="DUF7310"/>
</dbReference>
<dbReference type="AlphaFoldDB" id="A0A343TJ79"/>
<keyword evidence="1" id="KW-0175">Coiled coil</keyword>
<evidence type="ECO:0000256" key="1">
    <source>
        <dbReference type="SAM" id="Coils"/>
    </source>
</evidence>
<organism evidence="3 4">
    <name type="scientific">Halalkaliarchaeum desulfuricum</name>
    <dbReference type="NCBI Taxonomy" id="2055893"/>
    <lineage>
        <taxon>Archaea</taxon>
        <taxon>Methanobacteriati</taxon>
        <taxon>Methanobacteriota</taxon>
        <taxon>Stenosarchaea group</taxon>
        <taxon>Halobacteria</taxon>
        <taxon>Halobacteriales</taxon>
        <taxon>Haloferacaceae</taxon>
        <taxon>Halalkaliarchaeum</taxon>
    </lineage>
</organism>
<feature type="domain" description="DUF7310" evidence="2">
    <location>
        <begin position="39"/>
        <end position="98"/>
    </location>
</feature>
<proteinExistence type="predicted"/>
<dbReference type="Pfam" id="PF23991">
    <property type="entry name" value="DUF7310"/>
    <property type="match status" value="1"/>
</dbReference>
<name>A0A343TJ79_9EURY</name>
<accession>A0A343TJ79</accession>
<reference evidence="4" key="1">
    <citation type="submission" date="2017-11" db="EMBL/GenBank/DDBJ databases">
        <title>Phenotypic and genomic properties of facultatively anaerobic sulfur-reducing natronoarchaea from hypersaline soda lakes.</title>
        <authorList>
            <person name="Sorokin D.Y."/>
            <person name="Kublanov I.V."/>
            <person name="Roman P."/>
            <person name="Sinninghe Damste J.S."/>
            <person name="Golyshin P.N."/>
            <person name="Rojo D."/>
            <person name="Ciordia S."/>
            <person name="Mena M.D.C."/>
            <person name="Ferrer M."/>
            <person name="Messina E."/>
            <person name="Smedile F."/>
            <person name="La Spada G."/>
            <person name="La Cono V."/>
            <person name="Yakimov M.M."/>
        </authorList>
    </citation>
    <scope>NUCLEOTIDE SEQUENCE [LARGE SCALE GENOMIC DNA]</scope>
    <source>
        <strain evidence="4">AArc-Sl</strain>
    </source>
</reference>
<dbReference type="EMBL" id="CP025066">
    <property type="protein sequence ID" value="AUX09151.1"/>
    <property type="molecule type" value="Genomic_DNA"/>
</dbReference>
<evidence type="ECO:0000259" key="2">
    <source>
        <dbReference type="Pfam" id="PF23991"/>
    </source>
</evidence>
<sequence>MLTIRWITVVGHTPTRPEVYQWCRTSRPRIMSTHENGSERGRVEGGTDGIADEIAKLESRVAELEAATEALRGYAGSVRSVDREVERRADLALATAERLQRRLDEE</sequence>
<dbReference type="Proteomes" id="UP000263012">
    <property type="component" value="Chromosome"/>
</dbReference>